<feature type="domain" description="Cyclin-like" evidence="5">
    <location>
        <begin position="51"/>
        <end position="153"/>
    </location>
</feature>
<dbReference type="GO" id="GO:0045944">
    <property type="term" value="P:positive regulation of transcription by RNA polymerase II"/>
    <property type="evidence" value="ECO:0000318"/>
    <property type="project" value="GO_Central"/>
</dbReference>
<keyword evidence="8" id="KW-1185">Reference proteome</keyword>
<dbReference type="GO" id="GO:0008024">
    <property type="term" value="C:cyclin/CDK positive transcription elongation factor complex"/>
    <property type="evidence" value="ECO:0000318"/>
    <property type="project" value="GO_Central"/>
</dbReference>
<feature type="compositionally biased region" description="Polar residues" evidence="4">
    <location>
        <begin position="447"/>
        <end position="486"/>
    </location>
</feature>
<dbReference type="RefSeq" id="XP_010233768.2">
    <property type="nucleotide sequence ID" value="XM_010235466.3"/>
</dbReference>
<name>I1HWW9_BRADI</name>
<feature type="compositionally biased region" description="Basic and acidic residues" evidence="4">
    <location>
        <begin position="519"/>
        <end position="546"/>
    </location>
</feature>
<dbReference type="InterPro" id="IPR043198">
    <property type="entry name" value="Cyclin/Ssn8"/>
</dbReference>
<dbReference type="InterPro" id="IPR006671">
    <property type="entry name" value="Cyclin_N"/>
</dbReference>
<sequence length="616" mass="68136">MAPAAAAGEEGGGGRGRSWYLTKEEVEAGSPSRKHGVTKDKEDRIRGIYCSFMRDVGGVLKLPQITVATAIMLCHRFYLLQSHVKNEWQTIATACILLASKIEDTPCSLKRVVIAAYETMYRRKPDTARRIHEKEFLEKRKSLVVVGERLLLSTIRFDFNIQHPYGPLNCALENLGISQKEVQQAAVNLIHDALRSTLVVQFKPHYIAAASLFLAAKREGFKLPLGKGKVWWQQFDVAPQQLEAAVSQMREVCVKRKPGPTVPAVRPTPDPTPVEKQPEMNFPKPVLKYVYSRRPQSRPAPAGTPTLVEKQQIISTVDPVLRPTQSSGGDLSRPTAVPTATPTLVEKEQIIRSVGAVLKPTNSSGGGPSEPTAVPTATPDVVEKQQIISTPDSVLRHADPSRGGLSRHTTAPTVTPETSTLAKKQQKISTPDSVLRHTHPSKGGLSRPTTSATRDSTLVKKQQVVSTLESVQSHAHPSRRGLTSNNFDREAPRRMGVDRLVHHNSTGSSVRNGSNKPLPRNEDNKPLRRHMDLGSNRTVRDERSEKQSSQSALKADHVHGEQKDIDVARVRKRRIQEDGEHPTPVDRSDQDSWTGQHIQSVMVVEPKLPSLKRHKI</sequence>
<dbReference type="ExpressionAtlas" id="I1HWW9">
    <property type="expression patterns" value="baseline"/>
</dbReference>
<gene>
    <name evidence="7" type="primary">LOC100832981</name>
    <name evidence="6" type="ORF">BRADI_3g03010v3</name>
</gene>
<dbReference type="STRING" id="15368.I1HWW9"/>
<proteinExistence type="inferred from homology"/>
<dbReference type="InterPro" id="IPR036915">
    <property type="entry name" value="Cyclin-like_sf"/>
</dbReference>
<feature type="compositionally biased region" description="Polar residues" evidence="4">
    <location>
        <begin position="421"/>
        <end position="432"/>
    </location>
</feature>
<reference evidence="6" key="2">
    <citation type="submission" date="2017-06" db="EMBL/GenBank/DDBJ databases">
        <title>WGS assembly of Brachypodium distachyon.</title>
        <authorList>
            <consortium name="The International Brachypodium Initiative"/>
            <person name="Lucas S."/>
            <person name="Harmon-Smith M."/>
            <person name="Lail K."/>
            <person name="Tice H."/>
            <person name="Grimwood J."/>
            <person name="Bruce D."/>
            <person name="Barry K."/>
            <person name="Shu S."/>
            <person name="Lindquist E."/>
            <person name="Wang M."/>
            <person name="Pitluck S."/>
            <person name="Vogel J.P."/>
            <person name="Garvin D.F."/>
            <person name="Mockler T.C."/>
            <person name="Schmutz J."/>
            <person name="Rokhsar D."/>
            <person name="Bevan M.W."/>
        </authorList>
    </citation>
    <scope>NUCLEOTIDE SEQUENCE</scope>
    <source>
        <strain evidence="6">Bd21</strain>
    </source>
</reference>
<evidence type="ECO:0000256" key="1">
    <source>
        <dbReference type="ARBA" id="ARBA00023127"/>
    </source>
</evidence>
<dbReference type="AlphaFoldDB" id="I1HWW9"/>
<dbReference type="Pfam" id="PF00134">
    <property type="entry name" value="Cyclin_N"/>
    <property type="match status" value="1"/>
</dbReference>
<evidence type="ECO:0000313" key="8">
    <source>
        <dbReference type="Proteomes" id="UP000008810"/>
    </source>
</evidence>
<feature type="compositionally biased region" description="Polar residues" evidence="4">
    <location>
        <begin position="503"/>
        <end position="515"/>
    </location>
</feature>
<reference evidence="7" key="3">
    <citation type="submission" date="2018-08" db="UniProtKB">
        <authorList>
            <consortium name="EnsemblPlants"/>
        </authorList>
    </citation>
    <scope>IDENTIFICATION</scope>
    <source>
        <strain evidence="7">cv. Bd21</strain>
    </source>
</reference>
<dbReference type="Proteomes" id="UP000008810">
    <property type="component" value="Chromosome 3"/>
</dbReference>
<feature type="compositionally biased region" description="Basic and acidic residues" evidence="4">
    <location>
        <begin position="487"/>
        <end position="501"/>
    </location>
</feature>
<dbReference type="HOGENOM" id="CLU_022000_8_2_1"/>
<dbReference type="GO" id="GO:0061575">
    <property type="term" value="F:cyclin-dependent protein serine/threonine kinase activator activity"/>
    <property type="evidence" value="ECO:0000318"/>
    <property type="project" value="GO_Central"/>
</dbReference>
<evidence type="ECO:0000313" key="7">
    <source>
        <dbReference type="EnsemblPlants" id="KQJ93161"/>
    </source>
</evidence>
<reference evidence="6 7" key="1">
    <citation type="journal article" date="2010" name="Nature">
        <title>Genome sequencing and analysis of the model grass Brachypodium distachyon.</title>
        <authorList>
            <consortium name="International Brachypodium Initiative"/>
        </authorList>
    </citation>
    <scope>NUCLEOTIDE SEQUENCE [LARGE SCALE GENOMIC DNA]</scope>
    <source>
        <strain evidence="6">Bd21</strain>
        <strain evidence="7">cv. Bd21</strain>
    </source>
</reference>
<dbReference type="OMA" id="NGSDARF"/>
<evidence type="ECO:0000256" key="2">
    <source>
        <dbReference type="ARBA" id="ARBA00061204"/>
    </source>
</evidence>
<evidence type="ECO:0000259" key="5">
    <source>
        <dbReference type="SMART" id="SM00385"/>
    </source>
</evidence>
<accession>I1HWW9</accession>
<comment type="similarity">
    <text evidence="2">Belongs to the cyclin family. Cyclin T subfamily.</text>
</comment>
<dbReference type="OrthoDB" id="10264655at2759"/>
<dbReference type="Gene3D" id="1.10.472.10">
    <property type="entry name" value="Cyclin-like"/>
    <property type="match status" value="2"/>
</dbReference>
<evidence type="ECO:0000256" key="4">
    <source>
        <dbReference type="SAM" id="MobiDB-lite"/>
    </source>
</evidence>
<feature type="compositionally biased region" description="Basic and acidic residues" evidence="4">
    <location>
        <begin position="554"/>
        <end position="590"/>
    </location>
</feature>
<dbReference type="Gramene" id="KQJ93161">
    <property type="protein sequence ID" value="KQJ93161"/>
    <property type="gene ID" value="BRADI_3g03010v3"/>
</dbReference>
<feature type="region of interest" description="Disordered" evidence="4">
    <location>
        <begin position="391"/>
        <end position="597"/>
    </location>
</feature>
<feature type="compositionally biased region" description="Low complexity" evidence="4">
    <location>
        <begin position="409"/>
        <end position="420"/>
    </location>
</feature>
<dbReference type="KEGG" id="bdi:100832981"/>
<dbReference type="GeneID" id="100832981"/>
<dbReference type="GO" id="GO:0005634">
    <property type="term" value="C:nucleus"/>
    <property type="evidence" value="ECO:0000318"/>
    <property type="project" value="GO_Central"/>
</dbReference>
<dbReference type="PANTHER" id="PTHR10026">
    <property type="entry name" value="CYCLIN"/>
    <property type="match status" value="1"/>
</dbReference>
<dbReference type="InterPro" id="IPR013763">
    <property type="entry name" value="Cyclin-like_dom"/>
</dbReference>
<dbReference type="EMBL" id="CM000882">
    <property type="protein sequence ID" value="KQJ93161.1"/>
    <property type="molecule type" value="Genomic_DNA"/>
</dbReference>
<dbReference type="FunFam" id="1.10.472.10:FF:000081">
    <property type="entry name" value="Cyclin family protein"/>
    <property type="match status" value="1"/>
</dbReference>
<protein>
    <recommendedName>
        <fullName evidence="5">Cyclin-like domain-containing protein</fullName>
    </recommendedName>
</protein>
<dbReference type="SMART" id="SM00385">
    <property type="entry name" value="CYCLIN"/>
    <property type="match status" value="2"/>
</dbReference>
<evidence type="ECO:0000313" key="6">
    <source>
        <dbReference type="EMBL" id="KQJ93161.1"/>
    </source>
</evidence>
<dbReference type="eggNOG" id="KOG0834">
    <property type="taxonomic scope" value="Eukaryota"/>
</dbReference>
<evidence type="ECO:0000256" key="3">
    <source>
        <dbReference type="RuleBase" id="RU000383"/>
    </source>
</evidence>
<organism evidence="6">
    <name type="scientific">Brachypodium distachyon</name>
    <name type="common">Purple false brome</name>
    <name type="synonym">Trachynia distachya</name>
    <dbReference type="NCBI Taxonomy" id="15368"/>
    <lineage>
        <taxon>Eukaryota</taxon>
        <taxon>Viridiplantae</taxon>
        <taxon>Streptophyta</taxon>
        <taxon>Embryophyta</taxon>
        <taxon>Tracheophyta</taxon>
        <taxon>Spermatophyta</taxon>
        <taxon>Magnoliopsida</taxon>
        <taxon>Liliopsida</taxon>
        <taxon>Poales</taxon>
        <taxon>Poaceae</taxon>
        <taxon>BOP clade</taxon>
        <taxon>Pooideae</taxon>
        <taxon>Stipodae</taxon>
        <taxon>Brachypodieae</taxon>
        <taxon>Brachypodium</taxon>
    </lineage>
</organism>
<dbReference type="EnsemblPlants" id="KQJ93161">
    <property type="protein sequence ID" value="KQJ93161"/>
    <property type="gene ID" value="BRADI_3g03010v3"/>
</dbReference>
<feature type="domain" description="Cyclin-like" evidence="5">
    <location>
        <begin position="166"/>
        <end position="251"/>
    </location>
</feature>
<keyword evidence="1 3" id="KW-0195">Cyclin</keyword>
<feature type="region of interest" description="Disordered" evidence="4">
    <location>
        <begin position="260"/>
        <end position="279"/>
    </location>
</feature>
<dbReference type="GO" id="GO:0032786">
    <property type="term" value="P:positive regulation of DNA-templated transcription, elongation"/>
    <property type="evidence" value="ECO:0000318"/>
    <property type="project" value="GO_Central"/>
</dbReference>
<dbReference type="SUPFAM" id="SSF47954">
    <property type="entry name" value="Cyclin-like"/>
    <property type="match status" value="2"/>
</dbReference>